<evidence type="ECO:0008006" key="5">
    <source>
        <dbReference type="Google" id="ProtNLM"/>
    </source>
</evidence>
<evidence type="ECO:0000256" key="1">
    <source>
        <dbReference type="SAM" id="MobiDB-lite"/>
    </source>
</evidence>
<feature type="chain" id="PRO_5033067403" description="Secreted protein" evidence="2">
    <location>
        <begin position="23"/>
        <end position="125"/>
    </location>
</feature>
<dbReference type="EMBL" id="JAFCMP010000516">
    <property type="protein sequence ID" value="KAG5178313.1"/>
    <property type="molecule type" value="Genomic_DNA"/>
</dbReference>
<keyword evidence="2" id="KW-0732">Signal</keyword>
<organism evidence="3 4">
    <name type="scientific">Tribonema minus</name>
    <dbReference type="NCBI Taxonomy" id="303371"/>
    <lineage>
        <taxon>Eukaryota</taxon>
        <taxon>Sar</taxon>
        <taxon>Stramenopiles</taxon>
        <taxon>Ochrophyta</taxon>
        <taxon>PX clade</taxon>
        <taxon>Xanthophyceae</taxon>
        <taxon>Tribonematales</taxon>
        <taxon>Tribonemataceae</taxon>
        <taxon>Tribonema</taxon>
    </lineage>
</organism>
<keyword evidence="4" id="KW-1185">Reference proteome</keyword>
<protein>
    <recommendedName>
        <fullName evidence="5">Secreted protein</fullName>
    </recommendedName>
</protein>
<comment type="caution">
    <text evidence="3">The sequence shown here is derived from an EMBL/GenBank/DDBJ whole genome shotgun (WGS) entry which is preliminary data.</text>
</comment>
<evidence type="ECO:0000256" key="2">
    <source>
        <dbReference type="SAM" id="SignalP"/>
    </source>
</evidence>
<feature type="region of interest" description="Disordered" evidence="1">
    <location>
        <begin position="24"/>
        <end position="50"/>
    </location>
</feature>
<evidence type="ECO:0000313" key="3">
    <source>
        <dbReference type="EMBL" id="KAG5178313.1"/>
    </source>
</evidence>
<reference evidence="3" key="1">
    <citation type="submission" date="2021-02" db="EMBL/GenBank/DDBJ databases">
        <title>First Annotated Genome of the Yellow-green Alga Tribonema minus.</title>
        <authorList>
            <person name="Mahan K.M."/>
        </authorList>
    </citation>
    <scope>NUCLEOTIDE SEQUENCE</scope>
    <source>
        <strain evidence="3">UTEX B ZZ1240</strain>
    </source>
</reference>
<evidence type="ECO:0000313" key="4">
    <source>
        <dbReference type="Proteomes" id="UP000664859"/>
    </source>
</evidence>
<proteinExistence type="predicted"/>
<name>A0A836CAV8_9STRA</name>
<sequence length="125" mass="13828">MVAFRLLFAAVWLMLTCSRVSCTSSRHNQRKTQDNDARTGSTAALTRAPPPTYDSLRRLFAGYSIHTWENGGYGYHRPIGHIGYPLERWAPIVGSTGDREQSMKAVLRGSPKGDRGGIGYRGSVK</sequence>
<gene>
    <name evidence="3" type="ORF">JKP88DRAFT_350368</name>
</gene>
<accession>A0A836CAV8</accession>
<dbReference type="Proteomes" id="UP000664859">
    <property type="component" value="Unassembled WGS sequence"/>
</dbReference>
<dbReference type="AlphaFoldDB" id="A0A836CAV8"/>
<feature type="signal peptide" evidence="2">
    <location>
        <begin position="1"/>
        <end position="22"/>
    </location>
</feature>